<feature type="domain" description="AAA+ ATPase" evidence="2">
    <location>
        <begin position="65"/>
        <end position="198"/>
    </location>
</feature>
<comment type="caution">
    <text evidence="3">The sequence shown here is derived from an EMBL/GenBank/DDBJ whole genome shotgun (WGS) entry which is preliminary data.</text>
</comment>
<evidence type="ECO:0000313" key="4">
    <source>
        <dbReference type="Proteomes" id="UP001597045"/>
    </source>
</evidence>
<accession>A0ABW3M086</accession>
<dbReference type="Gene3D" id="3.40.50.300">
    <property type="entry name" value="P-loop containing nucleotide triphosphate hydrolases"/>
    <property type="match status" value="1"/>
</dbReference>
<dbReference type="InterPro" id="IPR002182">
    <property type="entry name" value="NB-ARC"/>
</dbReference>
<feature type="compositionally biased region" description="Polar residues" evidence="1">
    <location>
        <begin position="378"/>
        <end position="388"/>
    </location>
</feature>
<dbReference type="SUPFAM" id="SSF52540">
    <property type="entry name" value="P-loop containing nucleoside triphosphate hydrolases"/>
    <property type="match status" value="1"/>
</dbReference>
<keyword evidence="4" id="KW-1185">Reference proteome</keyword>
<evidence type="ECO:0000256" key="1">
    <source>
        <dbReference type="SAM" id="MobiDB-lite"/>
    </source>
</evidence>
<dbReference type="PANTHER" id="PTHR47691">
    <property type="entry name" value="REGULATOR-RELATED"/>
    <property type="match status" value="1"/>
</dbReference>
<dbReference type="Proteomes" id="UP001597045">
    <property type="component" value="Unassembled WGS sequence"/>
</dbReference>
<dbReference type="InterPro" id="IPR027417">
    <property type="entry name" value="P-loop_NTPase"/>
</dbReference>
<evidence type="ECO:0000313" key="3">
    <source>
        <dbReference type="EMBL" id="MFD1044116.1"/>
    </source>
</evidence>
<dbReference type="Pfam" id="PF00931">
    <property type="entry name" value="NB-ARC"/>
    <property type="match status" value="1"/>
</dbReference>
<proteinExistence type="predicted"/>
<feature type="region of interest" description="Disordered" evidence="1">
    <location>
        <begin position="362"/>
        <end position="406"/>
    </location>
</feature>
<name>A0ABW3M086_9PSEU</name>
<dbReference type="InterPro" id="IPR003593">
    <property type="entry name" value="AAA+_ATPase"/>
</dbReference>
<sequence>MSAFGYVIMVPKMRATLRRGPRLINTRPNQLPERATRELVGRAEALADLDDLYYGDGRRRTRHAIPVVLEIVGLPGVGKSELAVHWARRTKDHFPDGVLYAQLRGHDEPISSGLVLGRFLRGLGVRAADVPVGVAERASLFQRLVAQRRVLIVLDDAATADQLTPFLPAGSRSVVLVTSRTGVTDSARRVVLDVLDSDESVRLLAAYVGAARVEAEPQALRDLAALCGHWPLMLSLAAHCVLRRPGVPASTFVENLRSAIKPVDGRSLMDSAVWVTVDEAYRTLPDRAAALFRRLAILPSKRVSQREAALLAGVDDGDVGVLLNTLVSVSMLQRTADPAVYHLHDLLWSYARAQLDEQEPDQIPVLRRQIRRRPSERTAPTTHQAASESRTDGPGRRRPARPDDLG</sequence>
<protein>
    <submittedName>
        <fullName evidence="3">NB-ARC domain-containing protein</fullName>
    </submittedName>
</protein>
<feature type="compositionally biased region" description="Basic and acidic residues" evidence="1">
    <location>
        <begin position="389"/>
        <end position="406"/>
    </location>
</feature>
<gene>
    <name evidence="3" type="ORF">ACFQ1S_00150</name>
</gene>
<dbReference type="EMBL" id="JBHTIS010000003">
    <property type="protein sequence ID" value="MFD1044116.1"/>
    <property type="molecule type" value="Genomic_DNA"/>
</dbReference>
<dbReference type="PANTHER" id="PTHR47691:SF3">
    <property type="entry name" value="HTH-TYPE TRANSCRIPTIONAL REGULATOR RV0890C-RELATED"/>
    <property type="match status" value="1"/>
</dbReference>
<dbReference type="Gene3D" id="1.10.10.10">
    <property type="entry name" value="Winged helix-like DNA-binding domain superfamily/Winged helix DNA-binding domain"/>
    <property type="match status" value="1"/>
</dbReference>
<dbReference type="InterPro" id="IPR036388">
    <property type="entry name" value="WH-like_DNA-bd_sf"/>
</dbReference>
<dbReference type="SMART" id="SM00382">
    <property type="entry name" value="AAA"/>
    <property type="match status" value="1"/>
</dbReference>
<evidence type="ECO:0000259" key="2">
    <source>
        <dbReference type="SMART" id="SM00382"/>
    </source>
</evidence>
<dbReference type="PRINTS" id="PR00364">
    <property type="entry name" value="DISEASERSIST"/>
</dbReference>
<reference evidence="4" key="1">
    <citation type="journal article" date="2019" name="Int. J. Syst. Evol. Microbiol.">
        <title>The Global Catalogue of Microorganisms (GCM) 10K type strain sequencing project: providing services to taxonomists for standard genome sequencing and annotation.</title>
        <authorList>
            <consortium name="The Broad Institute Genomics Platform"/>
            <consortium name="The Broad Institute Genome Sequencing Center for Infectious Disease"/>
            <person name="Wu L."/>
            <person name="Ma J."/>
        </authorList>
    </citation>
    <scope>NUCLEOTIDE SEQUENCE [LARGE SCALE GENOMIC DNA]</scope>
    <source>
        <strain evidence="4">JCM 31486</strain>
    </source>
</reference>
<organism evidence="3 4">
    <name type="scientific">Kibdelosporangium lantanae</name>
    <dbReference type="NCBI Taxonomy" id="1497396"/>
    <lineage>
        <taxon>Bacteria</taxon>
        <taxon>Bacillati</taxon>
        <taxon>Actinomycetota</taxon>
        <taxon>Actinomycetes</taxon>
        <taxon>Pseudonocardiales</taxon>
        <taxon>Pseudonocardiaceae</taxon>
        <taxon>Kibdelosporangium</taxon>
    </lineage>
</organism>